<evidence type="ECO:0000313" key="1">
    <source>
        <dbReference type="EMBL" id="GFE55767.1"/>
    </source>
</evidence>
<proteinExistence type="predicted"/>
<dbReference type="EMBL" id="BLIY01000024">
    <property type="protein sequence ID" value="GFE55767.1"/>
    <property type="molecule type" value="Genomic_DNA"/>
</dbReference>
<name>A0A9W5WWL5_BABOV</name>
<comment type="caution">
    <text evidence="1">The sequence shown here is derived from an EMBL/GenBank/DDBJ whole genome shotgun (WGS) entry which is preliminary data.</text>
</comment>
<dbReference type="OrthoDB" id="366080at2759"/>
<accession>A0A9W5WWL5</accession>
<evidence type="ECO:0000313" key="2">
    <source>
        <dbReference type="Proteomes" id="UP001057455"/>
    </source>
</evidence>
<dbReference type="AlphaFoldDB" id="A0A9W5WWL5"/>
<reference evidence="1" key="1">
    <citation type="submission" date="2019-12" db="EMBL/GenBank/DDBJ databases">
        <title>Genome sequence of Babesia ovis.</title>
        <authorList>
            <person name="Yamagishi J."/>
            <person name="Sevinc F."/>
            <person name="Xuan X."/>
        </authorList>
    </citation>
    <scope>NUCLEOTIDE SEQUENCE</scope>
    <source>
        <strain evidence="1">Selcuk</strain>
    </source>
</reference>
<gene>
    <name evidence="1" type="ORF">BaOVIS_031710</name>
</gene>
<sequence>MSYMASLSAKNLGKIAVDVSRSADSDIYLWQAFIDCCSQKVALFDRKDTLRVWKGLMTFYRNYDYRLRPVDVGFIQDLISHSIEMSNGYTCDELSQLAECVCEFATVNDVLLSSVTPLFSKIGIVFNMRLAEAVPYGVVRLLVSFSRLGIRDPTLLDSLAKFICNSNEFSVYDLRNIITSYALVGHQSPALFEHATDHFFSVPGMGINELAILSFAYTTANYVTPRVRSLFENHLTRDGKCTLDIWGLQHRSVDIPLFCANLDCLGVNIPMELIDLIQIDDLTEDSFFKVVHLLPPKLESQQMVLERYRKFVSNDTISDHIKVLEYTTKSNFELLEMLHLVCKRVIELFTTGANRNTEPPESLNILQEKFLQLLDRVPPALLPNDMDIAPIISQGTPSITTLSHAAMSKTLVDATTTQGKN</sequence>
<protein>
    <submittedName>
        <fullName evidence="1">Streptococcus pyogenes, putative</fullName>
    </submittedName>
</protein>
<dbReference type="Proteomes" id="UP001057455">
    <property type="component" value="Unassembled WGS sequence"/>
</dbReference>
<organism evidence="1 2">
    <name type="scientific">Babesia ovis</name>
    <dbReference type="NCBI Taxonomy" id="5869"/>
    <lineage>
        <taxon>Eukaryota</taxon>
        <taxon>Sar</taxon>
        <taxon>Alveolata</taxon>
        <taxon>Apicomplexa</taxon>
        <taxon>Aconoidasida</taxon>
        <taxon>Piroplasmida</taxon>
        <taxon>Babesiidae</taxon>
        <taxon>Babesia</taxon>
    </lineage>
</organism>
<keyword evidence="2" id="KW-1185">Reference proteome</keyword>